<accession>A0A9P0TDH4</accession>
<comment type="function">
    <text evidence="3">Allows the formation of correctly charged Gln-tRNA(Gln) through the transamidation of misacylated Glu-tRNA(Gln) in the mitochondria. The reaction takes place in the presence of glutamine and ATP through an activated gamma-phospho-Glu-tRNA(Gln).</text>
</comment>
<evidence type="ECO:0000313" key="4">
    <source>
        <dbReference type="EMBL" id="CAH4029433.1"/>
    </source>
</evidence>
<comment type="subcellular location">
    <subcellularLocation>
        <location evidence="3">Mitochondrion</location>
    </subcellularLocation>
</comment>
<name>A0A9P0TDH4_PIEBR</name>
<evidence type="ECO:0000256" key="1">
    <source>
        <dbReference type="ARBA" id="ARBA00022741"/>
    </source>
</evidence>
<evidence type="ECO:0000256" key="3">
    <source>
        <dbReference type="HAMAP-Rule" id="MF_03149"/>
    </source>
</evidence>
<dbReference type="HAMAP" id="MF_00122">
    <property type="entry name" value="GatC"/>
    <property type="match status" value="1"/>
</dbReference>
<organism evidence="4 5">
    <name type="scientific">Pieris brassicae</name>
    <name type="common">White butterfly</name>
    <name type="synonym">Large white butterfly</name>
    <dbReference type="NCBI Taxonomy" id="7116"/>
    <lineage>
        <taxon>Eukaryota</taxon>
        <taxon>Metazoa</taxon>
        <taxon>Ecdysozoa</taxon>
        <taxon>Arthropoda</taxon>
        <taxon>Hexapoda</taxon>
        <taxon>Insecta</taxon>
        <taxon>Pterygota</taxon>
        <taxon>Neoptera</taxon>
        <taxon>Endopterygota</taxon>
        <taxon>Lepidoptera</taxon>
        <taxon>Glossata</taxon>
        <taxon>Ditrysia</taxon>
        <taxon>Papilionoidea</taxon>
        <taxon>Pieridae</taxon>
        <taxon>Pierinae</taxon>
        <taxon>Pieris</taxon>
    </lineage>
</organism>
<comment type="subunit">
    <text evidence="3">Subunit of the heterotrimeric GatCAB amidotransferase (AdT) complex, composed of A, B and C subunits.</text>
</comment>
<dbReference type="AlphaFoldDB" id="A0A9P0TDH4"/>
<gene>
    <name evidence="4" type="ORF">PIBRA_LOCUS6187</name>
</gene>
<dbReference type="GO" id="GO:0050567">
    <property type="term" value="F:glutaminyl-tRNA synthase (glutamine-hydrolyzing) activity"/>
    <property type="evidence" value="ECO:0007669"/>
    <property type="project" value="UniProtKB-UniRule"/>
</dbReference>
<comment type="caution">
    <text evidence="4">The sequence shown here is derived from an EMBL/GenBank/DDBJ whole genome shotgun (WGS) entry which is preliminary data.</text>
</comment>
<keyword evidence="1 3" id="KW-0547">Nucleotide-binding</keyword>
<dbReference type="GO" id="GO:0030956">
    <property type="term" value="C:glutamyl-tRNA(Gln) amidotransferase complex"/>
    <property type="evidence" value="ECO:0007669"/>
    <property type="project" value="UniProtKB-UniRule"/>
</dbReference>
<dbReference type="PANTHER" id="PTHR15004">
    <property type="entry name" value="GLUTAMYL-TRNA(GLN) AMIDOTRANSFERASE SUBUNIT C, MITOCHONDRIAL"/>
    <property type="match status" value="1"/>
</dbReference>
<dbReference type="GO" id="GO:0032543">
    <property type="term" value="P:mitochondrial translation"/>
    <property type="evidence" value="ECO:0007669"/>
    <property type="project" value="UniProtKB-UniRule"/>
</dbReference>
<sequence>MSFRSSALVRRRIYLHRIFYNCFRYYCKVPITPVATLESDNIPKPNIDINTVALLERLSLVRFDTEQGVKVLEDSIEFANKILHINTDNVQPLYTVLENQSLSLHIDAVTQGNCQKDILKNAVITEDDYFVAPPGNIPLHEIEEKESDIQRNENRN</sequence>
<evidence type="ECO:0000256" key="2">
    <source>
        <dbReference type="ARBA" id="ARBA00023128"/>
    </source>
</evidence>
<proteinExistence type="inferred from homology"/>
<dbReference type="Pfam" id="PF02686">
    <property type="entry name" value="GatC"/>
    <property type="match status" value="1"/>
</dbReference>
<evidence type="ECO:0000313" key="5">
    <source>
        <dbReference type="Proteomes" id="UP001152562"/>
    </source>
</evidence>
<dbReference type="GO" id="GO:0005524">
    <property type="term" value="F:ATP binding"/>
    <property type="evidence" value="ECO:0007669"/>
    <property type="project" value="UniProtKB-KW"/>
</dbReference>
<dbReference type="InterPro" id="IPR036113">
    <property type="entry name" value="Asp/Glu-ADT_sf_sub_c"/>
</dbReference>
<keyword evidence="3" id="KW-0648">Protein biosynthesis</keyword>
<keyword evidence="3" id="KW-0067">ATP-binding</keyword>
<comment type="similarity">
    <text evidence="3">Belongs to the GatC family.</text>
</comment>
<keyword evidence="5" id="KW-1185">Reference proteome</keyword>
<reference evidence="4" key="1">
    <citation type="submission" date="2022-05" db="EMBL/GenBank/DDBJ databases">
        <authorList>
            <person name="Okamura Y."/>
        </authorList>
    </citation>
    <scope>NUCLEOTIDE SEQUENCE</scope>
</reference>
<dbReference type="EMBL" id="CALOZG010000008">
    <property type="protein sequence ID" value="CAH4029433.1"/>
    <property type="molecule type" value="Genomic_DNA"/>
</dbReference>
<dbReference type="Proteomes" id="UP001152562">
    <property type="component" value="Unassembled WGS sequence"/>
</dbReference>
<keyword evidence="3" id="KW-0436">Ligase</keyword>
<dbReference type="EC" id="6.3.5.-" evidence="3"/>
<comment type="catalytic activity">
    <reaction evidence="3">
        <text>L-glutamyl-tRNA(Gln) + L-glutamine + ATP + H2O = L-glutaminyl-tRNA(Gln) + L-glutamate + ADP + phosphate + H(+)</text>
        <dbReference type="Rhea" id="RHEA:17521"/>
        <dbReference type="Rhea" id="RHEA-COMP:9681"/>
        <dbReference type="Rhea" id="RHEA-COMP:9684"/>
        <dbReference type="ChEBI" id="CHEBI:15377"/>
        <dbReference type="ChEBI" id="CHEBI:15378"/>
        <dbReference type="ChEBI" id="CHEBI:29985"/>
        <dbReference type="ChEBI" id="CHEBI:30616"/>
        <dbReference type="ChEBI" id="CHEBI:43474"/>
        <dbReference type="ChEBI" id="CHEBI:58359"/>
        <dbReference type="ChEBI" id="CHEBI:78520"/>
        <dbReference type="ChEBI" id="CHEBI:78521"/>
        <dbReference type="ChEBI" id="CHEBI:456216"/>
    </reaction>
</comment>
<dbReference type="SUPFAM" id="SSF141000">
    <property type="entry name" value="Glu-tRNAGln amidotransferase C subunit"/>
    <property type="match status" value="1"/>
</dbReference>
<keyword evidence="2 3" id="KW-0496">Mitochondrion</keyword>
<dbReference type="GO" id="GO:0005739">
    <property type="term" value="C:mitochondrion"/>
    <property type="evidence" value="ECO:0007669"/>
    <property type="project" value="UniProtKB-SubCell"/>
</dbReference>
<dbReference type="GO" id="GO:0006450">
    <property type="term" value="P:regulation of translational fidelity"/>
    <property type="evidence" value="ECO:0007669"/>
    <property type="project" value="InterPro"/>
</dbReference>
<dbReference type="PANTHER" id="PTHR15004:SF0">
    <property type="entry name" value="GLUTAMYL-TRNA(GLN) AMIDOTRANSFERASE SUBUNIT C, MITOCHONDRIAL"/>
    <property type="match status" value="1"/>
</dbReference>
<dbReference type="InterPro" id="IPR003837">
    <property type="entry name" value="GatC"/>
</dbReference>
<protein>
    <recommendedName>
        <fullName evidence="3">Glutamyl-tRNA(Gln) amidotransferase subunit C, mitochondrial</fullName>
        <shortName evidence="3">Glu-AdT subunit C</shortName>
        <ecNumber evidence="3">6.3.5.-</ecNumber>
    </recommendedName>
</protein>
<dbReference type="GO" id="GO:0070681">
    <property type="term" value="P:glutaminyl-tRNAGln biosynthesis via transamidation"/>
    <property type="evidence" value="ECO:0007669"/>
    <property type="project" value="UniProtKB-UniRule"/>
</dbReference>